<accession>A0AAW0CFW9</accession>
<dbReference type="CDD" id="cd01681">
    <property type="entry name" value="aeEF2_snRNP_like_IV"/>
    <property type="match status" value="1"/>
</dbReference>
<keyword evidence="7" id="KW-0648">Protein biosynthesis</keyword>
<evidence type="ECO:0000256" key="1">
    <source>
        <dbReference type="ARBA" id="ARBA00004496"/>
    </source>
</evidence>
<dbReference type="InterPro" id="IPR014721">
    <property type="entry name" value="Ribsml_uS5_D2-typ_fold_subgr"/>
</dbReference>
<dbReference type="Pfam" id="PF00679">
    <property type="entry name" value="EFG_C"/>
    <property type="match status" value="1"/>
</dbReference>
<evidence type="ECO:0000256" key="3">
    <source>
        <dbReference type="ARBA" id="ARBA00022490"/>
    </source>
</evidence>
<dbReference type="InterPro" id="IPR005517">
    <property type="entry name" value="Transl_elong_EFG/EF2_IV"/>
</dbReference>
<comment type="function">
    <text evidence="9">Catalyzes the GTP-dependent ribosomal translocation step during translation elongation. During this step, the ribosome changes from the pre-translocational (PRE) to the post-translocational (POST) state as the newly formed A-site-bound peptidyl-tRNA and P-site-bound deacylated tRNA move to the P and E sites, respectively. Catalyzes the coordinated movement of the two tRNA molecules, the mRNA and conformational changes in the ribosome.</text>
</comment>
<evidence type="ECO:0000256" key="10">
    <source>
        <dbReference type="ARBA" id="ARBA00049117"/>
    </source>
</evidence>
<organism evidence="13 14">
    <name type="scientific">Paramarasmius palmivorus</name>
    <dbReference type="NCBI Taxonomy" id="297713"/>
    <lineage>
        <taxon>Eukaryota</taxon>
        <taxon>Fungi</taxon>
        <taxon>Dikarya</taxon>
        <taxon>Basidiomycota</taxon>
        <taxon>Agaricomycotina</taxon>
        <taxon>Agaricomycetes</taxon>
        <taxon>Agaricomycetidae</taxon>
        <taxon>Agaricales</taxon>
        <taxon>Marasmiineae</taxon>
        <taxon>Marasmiaceae</taxon>
        <taxon>Paramarasmius</taxon>
    </lineage>
</organism>
<dbReference type="CDD" id="cd04096">
    <property type="entry name" value="eEF2_snRNP_like_C"/>
    <property type="match status" value="1"/>
</dbReference>
<feature type="domain" description="Tr-type G" evidence="12">
    <location>
        <begin position="5"/>
        <end position="331"/>
    </location>
</feature>
<keyword evidence="8" id="KW-0342">GTP-binding</keyword>
<dbReference type="GO" id="GO:1990904">
    <property type="term" value="C:ribonucleoprotein complex"/>
    <property type="evidence" value="ECO:0007669"/>
    <property type="project" value="TreeGrafter"/>
</dbReference>
<evidence type="ECO:0000256" key="8">
    <source>
        <dbReference type="ARBA" id="ARBA00023134"/>
    </source>
</evidence>
<evidence type="ECO:0000259" key="12">
    <source>
        <dbReference type="PROSITE" id="PS51722"/>
    </source>
</evidence>
<dbReference type="SUPFAM" id="SSF52540">
    <property type="entry name" value="P-loop containing nucleoside triphosphate hydrolases"/>
    <property type="match status" value="1"/>
</dbReference>
<dbReference type="CDD" id="cd01885">
    <property type="entry name" value="EF2"/>
    <property type="match status" value="1"/>
</dbReference>
<dbReference type="FunFam" id="2.40.30.10:FF:000010">
    <property type="entry name" value="Translation elongation factor 2"/>
    <property type="match status" value="1"/>
</dbReference>
<dbReference type="InterPro" id="IPR041095">
    <property type="entry name" value="EFG_II"/>
</dbReference>
<comment type="subcellular location">
    <subcellularLocation>
        <location evidence="1">Cytoplasm</location>
    </subcellularLocation>
</comment>
<dbReference type="FunFam" id="3.30.230.10:FF:000006">
    <property type="entry name" value="Translation elongation factor 2"/>
    <property type="match status" value="1"/>
</dbReference>
<dbReference type="InterPro" id="IPR009000">
    <property type="entry name" value="Transl_B-barrel_sf"/>
</dbReference>
<feature type="compositionally biased region" description="Low complexity" evidence="11">
    <location>
        <begin position="522"/>
        <end position="531"/>
    </location>
</feature>
<evidence type="ECO:0000256" key="2">
    <source>
        <dbReference type="ARBA" id="ARBA00017891"/>
    </source>
</evidence>
<sequence length="806" mass="88318">MDHPTNIRNISVIAHVDHGKSTLTDSLVAKAGIIAKANAGKARFTDDRPDEIERGITIKSTAVSMYFEVDKEVVGRDAQGNGFLINLIDSPGHVDFSSEVTAALRVTDGALVVVDCVEGVCVQTETVLRQALAERIKPVVIINKVDRALLELQLDKEALYQSLQRTIESVNVIISMYHDPALGDVQVYPDKGTVAFGAGLQGWAFSLRQFAVRYAQKFGVDKEKMMAKLWGENYFNPVTRKWTTKSTDADGKPLERAFNQFVLEPIFKIFDAVLNAKNDSIDTILEKLEIKLDSEERQDTGKVLLSTIMRKFLPAGDSLLEMIVIHLPSPSVAQRYRVETLYEGPMDDESALGIRDCDPGGPLVMYVSKMVPTSDRGRFYAFGRVFSGTIRTGMQVRIQGPKYIPGQKHDLFIKSVQRTVLMMGKNVESIGDCPAGNIVGIGGVDQFLLKSVAVEAKNPSDLPKLVEGLKRLSKSDPTVQASISETGEHIVAGAGELHLEICLKDIESPHLTRISKENMQVSPSKSPSLSSHIAKLSLPSPPSSPCPNPKTSTTVFMPKAMPMEPELISAIEEGTVGPRDDFKARARILADEFGWDVTEARKIWCFGPDNSGPNVLVDVTKGVQYLHEIKDSCVAGFQWATKEGVCAEEPVRGVRFNLLDATLLSDAIHRGGGQIIPACRRVCHAASLLAKPALQEPVFMVEIQCNESAIGGVYSCLNKRRGQIFSAGERNVKAYLPVAESFGFDGDLRSQTGGQAFAQLVMDHWDLVPGSCLDHGSVAEEVVGKIRRRKGLKPEIPPLETYHDRL</sequence>
<keyword evidence="6" id="KW-0378">Hydrolase</keyword>
<evidence type="ECO:0000256" key="5">
    <source>
        <dbReference type="ARBA" id="ARBA00022768"/>
    </source>
</evidence>
<dbReference type="InterPro" id="IPR020568">
    <property type="entry name" value="Ribosomal_Su5_D2-typ_SF"/>
</dbReference>
<proteinExistence type="predicted"/>
<dbReference type="FunFam" id="3.90.1430.10:FF:000003">
    <property type="entry name" value="Elongation factor 2"/>
    <property type="match status" value="1"/>
</dbReference>
<dbReference type="Gene3D" id="3.90.1430.10">
    <property type="entry name" value="Yeast translation eEF2 (G' domain)"/>
    <property type="match status" value="1"/>
</dbReference>
<dbReference type="GO" id="GO:0003746">
    <property type="term" value="F:translation elongation factor activity"/>
    <property type="evidence" value="ECO:0007669"/>
    <property type="project" value="UniProtKB-KW"/>
</dbReference>
<evidence type="ECO:0000256" key="9">
    <source>
        <dbReference type="ARBA" id="ARBA00024731"/>
    </source>
</evidence>
<dbReference type="Pfam" id="PF14492">
    <property type="entry name" value="EFG_III"/>
    <property type="match status" value="1"/>
</dbReference>
<dbReference type="CDD" id="cd16268">
    <property type="entry name" value="EF2_II"/>
    <property type="match status" value="1"/>
</dbReference>
<dbReference type="Gene3D" id="3.30.70.870">
    <property type="entry name" value="Elongation Factor G (Translational Gtpase), domain 3"/>
    <property type="match status" value="1"/>
</dbReference>
<dbReference type="InterPro" id="IPR004161">
    <property type="entry name" value="EFTu-like_2"/>
</dbReference>
<dbReference type="GO" id="GO:0005525">
    <property type="term" value="F:GTP binding"/>
    <property type="evidence" value="ECO:0007669"/>
    <property type="project" value="UniProtKB-KW"/>
</dbReference>
<dbReference type="Gene3D" id="2.40.30.10">
    <property type="entry name" value="Translation factors"/>
    <property type="match status" value="1"/>
</dbReference>
<dbReference type="SUPFAM" id="SSF50447">
    <property type="entry name" value="Translation proteins"/>
    <property type="match status" value="1"/>
</dbReference>
<evidence type="ECO:0000256" key="4">
    <source>
        <dbReference type="ARBA" id="ARBA00022741"/>
    </source>
</evidence>
<dbReference type="Pfam" id="PF00009">
    <property type="entry name" value="GTP_EFTU"/>
    <property type="match status" value="1"/>
</dbReference>
<dbReference type="FunFam" id="3.30.70.870:FF:000002">
    <property type="entry name" value="Translation elongation factor 2"/>
    <property type="match status" value="1"/>
</dbReference>
<dbReference type="Gene3D" id="3.30.230.10">
    <property type="match status" value="1"/>
</dbReference>
<dbReference type="GO" id="GO:0043022">
    <property type="term" value="F:ribosome binding"/>
    <property type="evidence" value="ECO:0007669"/>
    <property type="project" value="TreeGrafter"/>
</dbReference>
<dbReference type="NCBIfam" id="TIGR00231">
    <property type="entry name" value="small_GTP"/>
    <property type="match status" value="1"/>
</dbReference>
<dbReference type="InterPro" id="IPR035647">
    <property type="entry name" value="EFG_III/V"/>
</dbReference>
<evidence type="ECO:0000313" key="14">
    <source>
        <dbReference type="Proteomes" id="UP001383192"/>
    </source>
</evidence>
<dbReference type="PANTHER" id="PTHR42908:SF10">
    <property type="entry name" value="EUKARYOTIC TRANSLATION ELONGATION FACTOR 2"/>
    <property type="match status" value="1"/>
</dbReference>
<dbReference type="Proteomes" id="UP001383192">
    <property type="component" value="Unassembled WGS sequence"/>
</dbReference>
<dbReference type="FunFam" id="3.30.70.240:FF:000003">
    <property type="entry name" value="Translation elongation factor 2"/>
    <property type="match status" value="1"/>
</dbReference>
<dbReference type="Pfam" id="PF03764">
    <property type="entry name" value="EFG_IV"/>
    <property type="match status" value="1"/>
</dbReference>
<dbReference type="PRINTS" id="PR00315">
    <property type="entry name" value="ELONGATNFCT"/>
</dbReference>
<keyword evidence="4" id="KW-0547">Nucleotide-binding</keyword>
<dbReference type="Pfam" id="PF03144">
    <property type="entry name" value="GTP_EFTU_D2"/>
    <property type="match status" value="1"/>
</dbReference>
<dbReference type="CDD" id="cd16261">
    <property type="entry name" value="EF2_snRNP_III"/>
    <property type="match status" value="1"/>
</dbReference>
<dbReference type="EMBL" id="JAYKXP010000046">
    <property type="protein sequence ID" value="KAK7037459.1"/>
    <property type="molecule type" value="Genomic_DNA"/>
</dbReference>
<comment type="catalytic activity">
    <reaction evidence="10">
        <text>GTP + H2O = GDP + phosphate + H(+)</text>
        <dbReference type="Rhea" id="RHEA:19669"/>
        <dbReference type="ChEBI" id="CHEBI:15377"/>
        <dbReference type="ChEBI" id="CHEBI:15378"/>
        <dbReference type="ChEBI" id="CHEBI:37565"/>
        <dbReference type="ChEBI" id="CHEBI:43474"/>
        <dbReference type="ChEBI" id="CHEBI:58189"/>
    </reaction>
    <physiologicalReaction direction="left-to-right" evidence="10">
        <dbReference type="Rhea" id="RHEA:19670"/>
    </physiologicalReaction>
</comment>
<dbReference type="InterPro" id="IPR000795">
    <property type="entry name" value="T_Tr_GTP-bd_dom"/>
</dbReference>
<keyword evidence="5 13" id="KW-0251">Elongation factor</keyword>
<dbReference type="Gene3D" id="3.30.70.240">
    <property type="match status" value="1"/>
</dbReference>
<feature type="compositionally biased region" description="Pro residues" evidence="11">
    <location>
        <begin position="539"/>
        <end position="548"/>
    </location>
</feature>
<evidence type="ECO:0000256" key="11">
    <source>
        <dbReference type="SAM" id="MobiDB-lite"/>
    </source>
</evidence>
<dbReference type="FunFam" id="3.40.50.300:FF:000058">
    <property type="entry name" value="Translation elongation factor 2"/>
    <property type="match status" value="1"/>
</dbReference>
<dbReference type="SMART" id="SM00889">
    <property type="entry name" value="EFG_IV"/>
    <property type="match status" value="1"/>
</dbReference>
<evidence type="ECO:0000256" key="7">
    <source>
        <dbReference type="ARBA" id="ARBA00022917"/>
    </source>
</evidence>
<evidence type="ECO:0000256" key="6">
    <source>
        <dbReference type="ARBA" id="ARBA00022801"/>
    </source>
</evidence>
<dbReference type="PROSITE" id="PS51722">
    <property type="entry name" value="G_TR_2"/>
    <property type="match status" value="1"/>
</dbReference>
<feature type="region of interest" description="Disordered" evidence="11">
    <location>
        <begin position="518"/>
        <end position="548"/>
    </location>
</feature>
<dbReference type="Gene3D" id="3.40.50.300">
    <property type="entry name" value="P-loop containing nucleotide triphosphate hydrolases"/>
    <property type="match status" value="1"/>
</dbReference>
<reference evidence="13 14" key="1">
    <citation type="submission" date="2024-01" db="EMBL/GenBank/DDBJ databases">
        <title>A draft genome for a cacao thread blight-causing isolate of Paramarasmius palmivorus.</title>
        <authorList>
            <person name="Baruah I.K."/>
            <person name="Bukari Y."/>
            <person name="Amoako-Attah I."/>
            <person name="Meinhardt L.W."/>
            <person name="Bailey B.A."/>
            <person name="Cohen S.P."/>
        </authorList>
    </citation>
    <scope>NUCLEOTIDE SEQUENCE [LARGE SCALE GENOMIC DNA]</scope>
    <source>
        <strain evidence="13 14">GH-12</strain>
    </source>
</reference>
<dbReference type="GO" id="GO:0003924">
    <property type="term" value="F:GTPase activity"/>
    <property type="evidence" value="ECO:0007669"/>
    <property type="project" value="InterPro"/>
</dbReference>
<gene>
    <name evidence="13" type="primary">EFT2_3</name>
    <name evidence="13" type="ORF">VNI00_010951</name>
</gene>
<dbReference type="InterPro" id="IPR000640">
    <property type="entry name" value="EFG_V-like"/>
</dbReference>
<comment type="caution">
    <text evidence="13">The sequence shown here is derived from an EMBL/GenBank/DDBJ whole genome shotgun (WGS) entry which is preliminary data.</text>
</comment>
<dbReference type="GO" id="GO:0005829">
    <property type="term" value="C:cytosol"/>
    <property type="evidence" value="ECO:0007669"/>
    <property type="project" value="TreeGrafter"/>
</dbReference>
<dbReference type="AlphaFoldDB" id="A0AAW0CFW9"/>
<dbReference type="InterPro" id="IPR027417">
    <property type="entry name" value="P-loop_NTPase"/>
</dbReference>
<name>A0AAW0CFW9_9AGAR</name>
<evidence type="ECO:0000313" key="13">
    <source>
        <dbReference type="EMBL" id="KAK7037459.1"/>
    </source>
</evidence>
<dbReference type="SMART" id="SM00838">
    <property type="entry name" value="EFG_C"/>
    <property type="match status" value="1"/>
</dbReference>
<dbReference type="SUPFAM" id="SSF54980">
    <property type="entry name" value="EF-G C-terminal domain-like"/>
    <property type="match status" value="2"/>
</dbReference>
<keyword evidence="14" id="KW-1185">Reference proteome</keyword>
<protein>
    <recommendedName>
        <fullName evidence="2">Elongation factor 2</fullName>
    </recommendedName>
</protein>
<dbReference type="InterPro" id="IPR005225">
    <property type="entry name" value="Small_GTP-bd"/>
</dbReference>
<keyword evidence="3" id="KW-0963">Cytoplasm</keyword>
<dbReference type="PANTHER" id="PTHR42908">
    <property type="entry name" value="TRANSLATION ELONGATION FACTOR-RELATED"/>
    <property type="match status" value="1"/>
</dbReference>
<dbReference type="SUPFAM" id="SSF54211">
    <property type="entry name" value="Ribosomal protein S5 domain 2-like"/>
    <property type="match status" value="1"/>
</dbReference>